<sequence length="870" mass="102447">MMLTTEENCVFDLNSSIHHKRKHKKKKKENTEDPRIEIQELDNTEELQNLGKKSHTRKKDKHPVVEEFFSDEKLLEGNAINEIISFKKRKHKKHERNKIDYITGTEFLELNEENLNKNHQEIEDYQYYRGIPDCNTITEKFSPQKTKHNSIEDTSTLEIQELDNTLELENLSKHHKQKKWKHRVEEADLSTETVLEANVIDEGMTFKKRKFKKINKEDTSRLEILELNVKDQSHKDITTDNAINGKYAHQKRKHKKHKNNNKETMHELENLELHDNENLDIKHCKHQLIEGDQSSPRKILDANTINEEINHQKRKHKKIEKDYIENTSEIEELNISEETDHEHQFIEENNIIKSTNSGSNVINEKLVNKKRKHKKSHSQEIEDIFETENAMRKSGNYLTNKSKQNSNFIEAENQSESTILECNTTNELENDLNKTLLKKRKHKKSHSTITEKNFECERNGIDAVIGEKNLHKNKRNIPDYTAAKSDIRTELVDNLNSQIRNSSDYMINNMENNSETEMSELDIAYSNENNETSKEKKMSTMKDKFYLPEFDLFPSFDTSECPVMFPVSLLHENESLTSLKAEQRALLKENGVIINTGKWSKEEDAILKRNYQQFVTDFGVDDPCLLLGINQQHRKKEVQKFIKAKHLYVCLGKDLNNRPLRSIYMRARILLDPLRKKDKFNSEETIDLKHANELYGNKWTKIGELLSRTSRNCHSAIRWHKDAVNKGEWTAEEVNQLINAIKLVAKTEDISSSKIENISWDDVAKFVPTRNAFQCRKQWGMYLAWDPSIEKKKWKKLHFAKLIYLLKNKYSVNSEYDINWKELQKLFLEVSPSPIFLSRKWSYLKCQIPKGVELNFNKKLDFSVKDIQNI</sequence>
<feature type="region of interest" description="Disordered" evidence="2">
    <location>
        <begin position="368"/>
        <end position="387"/>
    </location>
</feature>
<dbReference type="Gene3D" id="1.10.10.60">
    <property type="entry name" value="Homeodomain-like"/>
    <property type="match status" value="1"/>
</dbReference>
<dbReference type="PROSITE" id="PS50090">
    <property type="entry name" value="MYB_LIKE"/>
    <property type="match status" value="1"/>
</dbReference>
<dbReference type="GO" id="GO:0006363">
    <property type="term" value="P:termination of RNA polymerase I transcription"/>
    <property type="evidence" value="ECO:0007669"/>
    <property type="project" value="TreeGrafter"/>
</dbReference>
<comment type="caution">
    <text evidence="4">The sequence shown here is derived from an EMBL/GenBank/DDBJ whole genome shotgun (WGS) entry which is preliminary data.</text>
</comment>
<proteinExistence type="predicted"/>
<dbReference type="AlphaFoldDB" id="A0AAV4UIH8"/>
<dbReference type="EMBL" id="BPLR01012916">
    <property type="protein sequence ID" value="GIY57509.1"/>
    <property type="molecule type" value="Genomic_DNA"/>
</dbReference>
<organism evidence="4 5">
    <name type="scientific">Caerostris extrusa</name>
    <name type="common">Bark spider</name>
    <name type="synonym">Caerostris bankana</name>
    <dbReference type="NCBI Taxonomy" id="172846"/>
    <lineage>
        <taxon>Eukaryota</taxon>
        <taxon>Metazoa</taxon>
        <taxon>Ecdysozoa</taxon>
        <taxon>Arthropoda</taxon>
        <taxon>Chelicerata</taxon>
        <taxon>Arachnida</taxon>
        <taxon>Araneae</taxon>
        <taxon>Araneomorphae</taxon>
        <taxon>Entelegynae</taxon>
        <taxon>Araneoidea</taxon>
        <taxon>Araneidae</taxon>
        <taxon>Caerostris</taxon>
    </lineage>
</organism>
<dbReference type="SUPFAM" id="SSF46689">
    <property type="entry name" value="Homeodomain-like"/>
    <property type="match status" value="2"/>
</dbReference>
<gene>
    <name evidence="4" type="primary">TTF1</name>
    <name evidence="4" type="ORF">CEXT_208091</name>
</gene>
<evidence type="ECO:0000259" key="3">
    <source>
        <dbReference type="PROSITE" id="PS50090"/>
    </source>
</evidence>
<dbReference type="SMART" id="SM00717">
    <property type="entry name" value="SANT"/>
    <property type="match status" value="3"/>
</dbReference>
<dbReference type="InterPro" id="IPR009057">
    <property type="entry name" value="Homeodomain-like_sf"/>
</dbReference>
<dbReference type="GO" id="GO:0003682">
    <property type="term" value="F:chromatin binding"/>
    <property type="evidence" value="ECO:0007669"/>
    <property type="project" value="TreeGrafter"/>
</dbReference>
<feature type="domain" description="Myb-like" evidence="3">
    <location>
        <begin position="721"/>
        <end position="783"/>
    </location>
</feature>
<dbReference type="CDD" id="cd00167">
    <property type="entry name" value="SANT"/>
    <property type="match status" value="1"/>
</dbReference>
<evidence type="ECO:0000313" key="4">
    <source>
        <dbReference type="EMBL" id="GIY57509.1"/>
    </source>
</evidence>
<dbReference type="GO" id="GO:0005730">
    <property type="term" value="C:nucleolus"/>
    <property type="evidence" value="ECO:0007669"/>
    <property type="project" value="TreeGrafter"/>
</dbReference>
<dbReference type="InterPro" id="IPR053078">
    <property type="entry name" value="TTF1-like"/>
</dbReference>
<comment type="subcellular location">
    <subcellularLocation>
        <location evidence="1">Nucleus</location>
    </subcellularLocation>
</comment>
<name>A0AAV4UIH8_CAEEX</name>
<evidence type="ECO:0000256" key="1">
    <source>
        <dbReference type="ARBA" id="ARBA00004123"/>
    </source>
</evidence>
<dbReference type="PANTHER" id="PTHR46760">
    <property type="entry name" value="TRANSCRIPTION TERMINATION FACTOR 1"/>
    <property type="match status" value="1"/>
</dbReference>
<dbReference type="InterPro" id="IPR001005">
    <property type="entry name" value="SANT/Myb"/>
</dbReference>
<protein>
    <submittedName>
        <fullName evidence="4">Transcription termination factor 1</fullName>
    </submittedName>
</protein>
<dbReference type="Proteomes" id="UP001054945">
    <property type="component" value="Unassembled WGS sequence"/>
</dbReference>
<evidence type="ECO:0000256" key="2">
    <source>
        <dbReference type="SAM" id="MobiDB-lite"/>
    </source>
</evidence>
<dbReference type="Pfam" id="PF00249">
    <property type="entry name" value="Myb_DNA-binding"/>
    <property type="match status" value="1"/>
</dbReference>
<dbReference type="PANTHER" id="PTHR46760:SF1">
    <property type="entry name" value="TRANSCRIPTION TERMINATION FACTOR 1"/>
    <property type="match status" value="1"/>
</dbReference>
<reference evidence="4 5" key="1">
    <citation type="submission" date="2021-06" db="EMBL/GenBank/DDBJ databases">
        <title>Caerostris extrusa draft genome.</title>
        <authorList>
            <person name="Kono N."/>
            <person name="Arakawa K."/>
        </authorList>
    </citation>
    <scope>NUCLEOTIDE SEQUENCE [LARGE SCALE GENOMIC DNA]</scope>
</reference>
<accession>A0AAV4UIH8</accession>
<evidence type="ECO:0000313" key="5">
    <source>
        <dbReference type="Proteomes" id="UP001054945"/>
    </source>
</evidence>
<keyword evidence="5" id="KW-1185">Reference proteome</keyword>